<gene>
    <name evidence="3" type="ORF">JCGZ_21797</name>
</gene>
<dbReference type="PANTHER" id="PTHR13833:SF71">
    <property type="entry name" value="NHL DOMAIN-CONTAINING PROTEIN"/>
    <property type="match status" value="1"/>
</dbReference>
<keyword evidence="1" id="KW-0812">Transmembrane</keyword>
<keyword evidence="4" id="KW-1185">Reference proteome</keyword>
<dbReference type="Gene3D" id="2.120.10.30">
    <property type="entry name" value="TolB, C-terminal domain"/>
    <property type="match status" value="1"/>
</dbReference>
<dbReference type="EMBL" id="KK915662">
    <property type="protein sequence ID" value="KDP21326.1"/>
    <property type="molecule type" value="Genomic_DNA"/>
</dbReference>
<evidence type="ECO:0000313" key="3">
    <source>
        <dbReference type="EMBL" id="KDP21326.1"/>
    </source>
</evidence>
<dbReference type="InterPro" id="IPR011042">
    <property type="entry name" value="6-blade_b-propeller_TolB-like"/>
</dbReference>
<dbReference type="Proteomes" id="UP000027138">
    <property type="component" value="Unassembled WGS sequence"/>
</dbReference>
<sequence>MASHPFSLSLVVVFFFTVLLNVVSIDAELILEDGYTVTTVIDGHQLKINPHAVLSRPGSSDLIILDSSNSVFYTVSIPISQSSGFKRLSGDGVAGLSDGALGSARFNKPRSFTVDFKGNIYVADRINGTIRKISNSGVTTIAGGYSKGVGHKDGPAQNASFSSDFEVAFVPEECALLISDHGNQLVRQIGLKREDCYRHSQSALRAVSFWVLGLILSCLLGIVIGFVTRPYITSQEGSRPLYSSKTWKIRPIKLVKPILMLCFDIRSAVANTKLYELIRRLLWLSLSHLQLMLRINTVGLQTSSKGIDSQTLSKGFVSLLDSDVNSFEVKKPQLSGDELKDLISFSSPMQLPNSKNDIFKQEEHDQLKSDVLLGSQRRIDTMIQANIIGFAMVAEETTPLDESMIGSVGLVKRR</sequence>
<evidence type="ECO:0000313" key="4">
    <source>
        <dbReference type="Proteomes" id="UP000027138"/>
    </source>
</evidence>
<accession>A0A067JBW6</accession>
<name>A0A067JBW6_JATCU</name>
<evidence type="ECO:0008006" key="5">
    <source>
        <dbReference type="Google" id="ProtNLM"/>
    </source>
</evidence>
<evidence type="ECO:0000256" key="2">
    <source>
        <dbReference type="SAM" id="SignalP"/>
    </source>
</evidence>
<proteinExistence type="predicted"/>
<dbReference type="AlphaFoldDB" id="A0A067JBW6"/>
<protein>
    <recommendedName>
        <fullName evidence="5">NHL repeat-containing protein</fullName>
    </recommendedName>
</protein>
<keyword evidence="1" id="KW-0472">Membrane</keyword>
<reference evidence="3 4" key="1">
    <citation type="journal article" date="2014" name="PLoS ONE">
        <title>Global Analysis of Gene Expression Profiles in Physic Nut (Jatropha curcas L.) Seedlings Exposed to Salt Stress.</title>
        <authorList>
            <person name="Zhang L."/>
            <person name="Zhang C."/>
            <person name="Wu P."/>
            <person name="Chen Y."/>
            <person name="Li M."/>
            <person name="Jiang H."/>
            <person name="Wu G."/>
        </authorList>
    </citation>
    <scope>NUCLEOTIDE SEQUENCE [LARGE SCALE GENOMIC DNA]</scope>
    <source>
        <strain evidence="4">cv. GZQX0401</strain>
        <tissue evidence="3">Young leaves</tissue>
    </source>
</reference>
<dbReference type="SUPFAM" id="SSF101898">
    <property type="entry name" value="NHL repeat"/>
    <property type="match status" value="1"/>
</dbReference>
<evidence type="ECO:0000256" key="1">
    <source>
        <dbReference type="SAM" id="Phobius"/>
    </source>
</evidence>
<keyword evidence="1" id="KW-1133">Transmembrane helix</keyword>
<organism evidence="3 4">
    <name type="scientific">Jatropha curcas</name>
    <name type="common">Barbados nut</name>
    <dbReference type="NCBI Taxonomy" id="180498"/>
    <lineage>
        <taxon>Eukaryota</taxon>
        <taxon>Viridiplantae</taxon>
        <taxon>Streptophyta</taxon>
        <taxon>Embryophyta</taxon>
        <taxon>Tracheophyta</taxon>
        <taxon>Spermatophyta</taxon>
        <taxon>Magnoliopsida</taxon>
        <taxon>eudicotyledons</taxon>
        <taxon>Gunneridae</taxon>
        <taxon>Pentapetalae</taxon>
        <taxon>rosids</taxon>
        <taxon>fabids</taxon>
        <taxon>Malpighiales</taxon>
        <taxon>Euphorbiaceae</taxon>
        <taxon>Crotonoideae</taxon>
        <taxon>Jatropheae</taxon>
        <taxon>Jatropha</taxon>
    </lineage>
</organism>
<feature type="chain" id="PRO_5001638554" description="NHL repeat-containing protein" evidence="2">
    <location>
        <begin position="28"/>
        <end position="414"/>
    </location>
</feature>
<feature type="transmembrane region" description="Helical" evidence="1">
    <location>
        <begin position="207"/>
        <end position="227"/>
    </location>
</feature>
<dbReference type="OrthoDB" id="342730at2759"/>
<feature type="signal peptide" evidence="2">
    <location>
        <begin position="1"/>
        <end position="27"/>
    </location>
</feature>
<keyword evidence="2" id="KW-0732">Signal</keyword>
<dbReference type="PANTHER" id="PTHR13833">
    <property type="match status" value="1"/>
</dbReference>